<evidence type="ECO:0000313" key="3">
    <source>
        <dbReference type="Proteomes" id="UP000469558"/>
    </source>
</evidence>
<evidence type="ECO:0000259" key="1">
    <source>
        <dbReference type="Pfam" id="PF20150"/>
    </source>
</evidence>
<gene>
    <name evidence="2" type="ORF">LSUE1_G003613</name>
</gene>
<organism evidence="2 3">
    <name type="scientific">Lachnellula suecica</name>
    <dbReference type="NCBI Taxonomy" id="602035"/>
    <lineage>
        <taxon>Eukaryota</taxon>
        <taxon>Fungi</taxon>
        <taxon>Dikarya</taxon>
        <taxon>Ascomycota</taxon>
        <taxon>Pezizomycotina</taxon>
        <taxon>Leotiomycetes</taxon>
        <taxon>Helotiales</taxon>
        <taxon>Lachnaceae</taxon>
        <taxon>Lachnellula</taxon>
    </lineage>
</organism>
<name>A0A8T9CCQ6_9HELO</name>
<protein>
    <recommendedName>
        <fullName evidence="1">2EXR domain-containing protein</fullName>
    </recommendedName>
</protein>
<evidence type="ECO:0000313" key="2">
    <source>
        <dbReference type="EMBL" id="TVY83056.1"/>
    </source>
</evidence>
<dbReference type="OrthoDB" id="3473305at2759"/>
<dbReference type="AlphaFoldDB" id="A0A8T9CCQ6"/>
<sequence>MAEVSQAPSFTPFPRLPAELRLKIWGHVYDLTPARLLPFYVCKSDLDYLRSKRPACHNYLHIFAERRKKIPEMLHVCRDSRSVGLPYYTVGFDISRILSLGRADTDVDTYTTCSHEVSTDEQNKEIYWNPTRDIMFLESLHWMENEDVAYVWGGKTGVRFGKMRTVAMTYDTLKSCGLGEYLSWEGISTLIILLPQFWSSDDPVAYQTEAERYTHTMLKKAGLSTNEGDGGIDVKVQFSSVEDFVDSFSNL</sequence>
<dbReference type="PANTHER" id="PTHR35910">
    <property type="entry name" value="2EXR DOMAIN-CONTAINING PROTEIN"/>
    <property type="match status" value="1"/>
</dbReference>
<comment type="caution">
    <text evidence="2">The sequence shown here is derived from an EMBL/GenBank/DDBJ whole genome shotgun (WGS) entry which is preliminary data.</text>
</comment>
<accession>A0A8T9CCQ6</accession>
<dbReference type="InterPro" id="IPR045518">
    <property type="entry name" value="2EXR"/>
</dbReference>
<keyword evidence="3" id="KW-1185">Reference proteome</keyword>
<dbReference type="Pfam" id="PF20150">
    <property type="entry name" value="2EXR"/>
    <property type="match status" value="1"/>
</dbReference>
<proteinExistence type="predicted"/>
<dbReference type="Proteomes" id="UP000469558">
    <property type="component" value="Unassembled WGS sequence"/>
</dbReference>
<dbReference type="EMBL" id="QGMK01000239">
    <property type="protein sequence ID" value="TVY83056.1"/>
    <property type="molecule type" value="Genomic_DNA"/>
</dbReference>
<feature type="domain" description="2EXR" evidence="1">
    <location>
        <begin position="10"/>
        <end position="135"/>
    </location>
</feature>
<dbReference type="PANTHER" id="PTHR35910:SF6">
    <property type="entry name" value="2EXR DOMAIN-CONTAINING PROTEIN"/>
    <property type="match status" value="1"/>
</dbReference>
<reference evidence="2 3" key="1">
    <citation type="submission" date="2018-05" db="EMBL/GenBank/DDBJ databases">
        <title>Genome sequencing and assembly of the regulated plant pathogen Lachnellula willkommii and related sister species for the development of diagnostic species identification markers.</title>
        <authorList>
            <person name="Giroux E."/>
            <person name="Bilodeau G."/>
        </authorList>
    </citation>
    <scope>NUCLEOTIDE SEQUENCE [LARGE SCALE GENOMIC DNA]</scope>
    <source>
        <strain evidence="2 3">CBS 268.59</strain>
    </source>
</reference>